<organism evidence="2 3">
    <name type="scientific">Pandoraea capi</name>
    <dbReference type="NCBI Taxonomy" id="2508286"/>
    <lineage>
        <taxon>Bacteria</taxon>
        <taxon>Pseudomonadati</taxon>
        <taxon>Pseudomonadota</taxon>
        <taxon>Betaproteobacteria</taxon>
        <taxon>Burkholderiales</taxon>
        <taxon>Burkholderiaceae</taxon>
        <taxon>Pandoraea</taxon>
    </lineage>
</organism>
<sequence length="187" mass="20725">MSGMSRIAIDFAPRGWQRTLRQLSPRWCVVLALAIVIATVAAVLGYRVYVRGQARQAAAQRVAQREAAHARANPPVAPIVVPVAQANAINAIARTLNLPWRELRDALDASAMANVALLSLAPDVNRHSVRITAETTSPDDMIIYLRVLREQPFFSDVQLTHHEINEQDINRPIRFVLEAVWTVSAAH</sequence>
<feature type="transmembrane region" description="Helical" evidence="1">
    <location>
        <begin position="27"/>
        <end position="49"/>
    </location>
</feature>
<proteinExistence type="predicted"/>
<evidence type="ECO:0000313" key="2">
    <source>
        <dbReference type="EMBL" id="VVE44400.1"/>
    </source>
</evidence>
<dbReference type="EMBL" id="CABPRV010000012">
    <property type="protein sequence ID" value="VVE44400.1"/>
    <property type="molecule type" value="Genomic_DNA"/>
</dbReference>
<gene>
    <name evidence="2" type="ORF">PCA20602_04337</name>
</gene>
<comment type="caution">
    <text evidence="2">The sequence shown here is derived from an EMBL/GenBank/DDBJ whole genome shotgun (WGS) entry which is preliminary data.</text>
</comment>
<accession>A0ABY6W9X4</accession>
<evidence type="ECO:0000313" key="3">
    <source>
        <dbReference type="Proteomes" id="UP000366065"/>
    </source>
</evidence>
<dbReference type="Proteomes" id="UP000366065">
    <property type="component" value="Unassembled WGS sequence"/>
</dbReference>
<protein>
    <recommendedName>
        <fullName evidence="4">Transmembrane protein</fullName>
    </recommendedName>
</protein>
<evidence type="ECO:0000256" key="1">
    <source>
        <dbReference type="SAM" id="Phobius"/>
    </source>
</evidence>
<dbReference type="RefSeq" id="WP_150722943.1">
    <property type="nucleotide sequence ID" value="NZ_CABPRV010000012.1"/>
</dbReference>
<evidence type="ECO:0008006" key="4">
    <source>
        <dbReference type="Google" id="ProtNLM"/>
    </source>
</evidence>
<name>A0ABY6W9X4_9BURK</name>
<keyword evidence="3" id="KW-1185">Reference proteome</keyword>
<keyword evidence="1" id="KW-0472">Membrane</keyword>
<keyword evidence="1" id="KW-0812">Transmembrane</keyword>
<reference evidence="2 3" key="1">
    <citation type="submission" date="2019-08" db="EMBL/GenBank/DDBJ databases">
        <authorList>
            <person name="Peeters C."/>
        </authorList>
    </citation>
    <scope>NUCLEOTIDE SEQUENCE [LARGE SCALE GENOMIC DNA]</scope>
    <source>
        <strain evidence="2 3">LMG 20602</strain>
    </source>
</reference>
<keyword evidence="1" id="KW-1133">Transmembrane helix</keyword>